<sequence length="119" mass="13209">MKDGGIGDRLSRRREQGLELGLTLNRSAPLTGQNAWELLKVERREETVTVDSVLQECLFFNPLIPDAALRSGVMLHAFIRGGVKKLGDLVKLEKGTWKPAEELARTLAVHSIRWCVSSG</sequence>
<reference evidence="1" key="1">
    <citation type="journal article" date="2023" name="Science">
        <title>Genome structures resolve the early diversification of teleost fishes.</title>
        <authorList>
            <person name="Parey E."/>
            <person name="Louis A."/>
            <person name="Montfort J."/>
            <person name="Bouchez O."/>
            <person name="Roques C."/>
            <person name="Iampietro C."/>
            <person name="Lluch J."/>
            <person name="Castinel A."/>
            <person name="Donnadieu C."/>
            <person name="Desvignes T."/>
            <person name="Floi Bucao C."/>
            <person name="Jouanno E."/>
            <person name="Wen M."/>
            <person name="Mejri S."/>
            <person name="Dirks R."/>
            <person name="Jansen H."/>
            <person name="Henkel C."/>
            <person name="Chen W.J."/>
            <person name="Zahm M."/>
            <person name="Cabau C."/>
            <person name="Klopp C."/>
            <person name="Thompson A.W."/>
            <person name="Robinson-Rechavi M."/>
            <person name="Braasch I."/>
            <person name="Lecointre G."/>
            <person name="Bobe J."/>
            <person name="Postlethwait J.H."/>
            <person name="Berthelot C."/>
            <person name="Roest Crollius H."/>
            <person name="Guiguen Y."/>
        </authorList>
    </citation>
    <scope>NUCLEOTIDE SEQUENCE</scope>
    <source>
        <strain evidence="1">WJC10195</strain>
    </source>
</reference>
<accession>A0A9Q1F169</accession>
<gene>
    <name evidence="1" type="ORF">SKAU_G00275710</name>
</gene>
<keyword evidence="2" id="KW-1185">Reference proteome</keyword>
<evidence type="ECO:0000313" key="1">
    <source>
        <dbReference type="EMBL" id="KAJ8348982.1"/>
    </source>
</evidence>
<dbReference type="EMBL" id="JAINUF010000010">
    <property type="protein sequence ID" value="KAJ8348982.1"/>
    <property type="molecule type" value="Genomic_DNA"/>
</dbReference>
<name>A0A9Q1F169_SYNKA</name>
<dbReference type="Proteomes" id="UP001152622">
    <property type="component" value="Chromosome 10"/>
</dbReference>
<dbReference type="AlphaFoldDB" id="A0A9Q1F169"/>
<organism evidence="1 2">
    <name type="scientific">Synaphobranchus kaupii</name>
    <name type="common">Kaup's arrowtooth eel</name>
    <dbReference type="NCBI Taxonomy" id="118154"/>
    <lineage>
        <taxon>Eukaryota</taxon>
        <taxon>Metazoa</taxon>
        <taxon>Chordata</taxon>
        <taxon>Craniata</taxon>
        <taxon>Vertebrata</taxon>
        <taxon>Euteleostomi</taxon>
        <taxon>Actinopterygii</taxon>
        <taxon>Neopterygii</taxon>
        <taxon>Teleostei</taxon>
        <taxon>Anguilliformes</taxon>
        <taxon>Synaphobranchidae</taxon>
        <taxon>Synaphobranchus</taxon>
    </lineage>
</organism>
<protein>
    <submittedName>
        <fullName evidence="1">Uncharacterized protein</fullName>
    </submittedName>
</protein>
<evidence type="ECO:0000313" key="2">
    <source>
        <dbReference type="Proteomes" id="UP001152622"/>
    </source>
</evidence>
<proteinExistence type="predicted"/>
<comment type="caution">
    <text evidence="1">The sequence shown here is derived from an EMBL/GenBank/DDBJ whole genome shotgun (WGS) entry which is preliminary data.</text>
</comment>